<dbReference type="RefSeq" id="XP_018641748.1">
    <property type="nucleotide sequence ID" value="XM_018786131.1"/>
</dbReference>
<organism evidence="1 2">
    <name type="scientific">Plasmodium gaboni</name>
    <dbReference type="NCBI Taxonomy" id="647221"/>
    <lineage>
        <taxon>Eukaryota</taxon>
        <taxon>Sar</taxon>
        <taxon>Alveolata</taxon>
        <taxon>Apicomplexa</taxon>
        <taxon>Aconoidasida</taxon>
        <taxon>Haemosporida</taxon>
        <taxon>Plasmodiidae</taxon>
        <taxon>Plasmodium</taxon>
        <taxon>Plasmodium (Laverania)</taxon>
    </lineage>
</organism>
<name>A0A151LLA2_9APIC</name>
<sequence>MFFNKYKKKFRNTKRKYCSSPGKNERQKKDTNIYSTIKKILKNVILKEYFKAILKKIYENFEKNIYFFDIFIYMDLIKLIDSLNILGQYISKDFIQFTNYFNETSYNLLTEFFKNYKANEQRCEHFSAYLEIIIKNRFFIIILIPLNTPIKTDCILNLAKSHKLENNFYNIFELINATLIYKDKKSFLYKSFYMRICECSNIYLPHQNVLVQINNIGHLNDKKNYKEICKLCFTKEYEEITNKREFKNFYILKFSFTKAIDEYNNIDEYTSFEVLFQDIPEKNESFEIGSKYNLIVVSIPNNFTRSFVKGARVGNLWLLNYNKNNLKKIEDNIICVSENVNTLLSTESFNYLLQAQNLNDMNKIIIDILKLPKNNTCLNNICKITKLALILISISNNFLKYLTLDTLTYDIYNKVNSNKWIRRPTRENNLARIRAPHCFFICLDEIIIIDIVKYCNYFCNIKLLNVKTDSFNILFTQKYDILVININNLNNSQINILVELMKNGLYKNKKKLFPITTTFWVYAIKSYIRNEHEFNTYIKDNLLARFDFLFELGFEKDEEIINQILETTDADKEINADYYFDLSSKYSYLKKNNVYTFEFNELSDITKSIIQKYFNLASDLSTLTLYHIGISELLCISVSILLGKKECLIEHVVLGLFLYDKFVSSTKNKLTQFDKNILHNIFNTNHSDTIPFQKLMNYFSSYLNATMNL</sequence>
<dbReference type="GeneID" id="29776723"/>
<protein>
    <submittedName>
        <fullName evidence="1">Uncharacterized protein</fullName>
    </submittedName>
</protein>
<dbReference type="VEuPathDB" id="PlasmoDB:PGSY75_1037200"/>
<dbReference type="Proteomes" id="UP000076004">
    <property type="component" value="Unassembled WGS sequence"/>
</dbReference>
<dbReference type="AlphaFoldDB" id="A0A151LLA2"/>
<dbReference type="EMBL" id="LVLB01000011">
    <property type="protein sequence ID" value="KYN99741.1"/>
    <property type="molecule type" value="Genomic_DNA"/>
</dbReference>
<comment type="caution">
    <text evidence="1">The sequence shown here is derived from an EMBL/GenBank/DDBJ whole genome shotgun (WGS) entry which is preliminary data.</text>
</comment>
<accession>A0A151LLA2</accession>
<evidence type="ECO:0000313" key="2">
    <source>
        <dbReference type="Proteomes" id="UP000076004"/>
    </source>
</evidence>
<reference evidence="1 2" key="1">
    <citation type="journal article" date="2016" name="Nat. Commun.">
        <title>Genomes of cryptic chimpanzee Plasmodium species reveal key evolutionary events leading to human malaria.</title>
        <authorList>
            <person name="Sundararaman S.A."/>
            <person name="Plenderleith L.J."/>
            <person name="Liu W."/>
            <person name="Loy D.E."/>
            <person name="Learn G.H."/>
            <person name="Li Y."/>
            <person name="Shaw K.S."/>
            <person name="Ayouba A."/>
            <person name="Peeters M."/>
            <person name="Speede S."/>
            <person name="Shaw G.M."/>
            <person name="Bushman F.D."/>
            <person name="Brisson D."/>
            <person name="Rayner J.C."/>
            <person name="Sharp P.M."/>
            <person name="Hahn B.H."/>
        </authorList>
    </citation>
    <scope>NUCLEOTIDE SEQUENCE [LARGE SCALE GENOMIC DNA]</scope>
    <source>
        <strain evidence="1 2">SY75</strain>
    </source>
</reference>
<dbReference type="VEuPathDB" id="PlasmoDB:PGABG01_1035200"/>
<dbReference type="KEGG" id="pgab:PGSY75_1037200"/>
<gene>
    <name evidence="1" type="ORF">PGSY75_1037200</name>
</gene>
<evidence type="ECO:0000313" key="1">
    <source>
        <dbReference type="EMBL" id="KYN99741.1"/>
    </source>
</evidence>
<proteinExistence type="predicted"/>